<dbReference type="PANTHER" id="PTHR30563">
    <property type="entry name" value="DNA RECOMBINATION PROTEIN RMUC"/>
    <property type="match status" value="1"/>
</dbReference>
<sequence length="661" mass="72168">MLFLLIAVLVVSSIAAVLSLLAWRTRTAPTTSAPAGTDPELTQGVQTVRMLVESISSSLRDEHDRLRQAQGAATSEVRAELRSAAEDEDRALRELRQELVTTLYEQQRATEQTSREASTALRTTQSAELAALRGEVQQQLASFQELLTVVTRELRAAVVDEVKAVVERQEAARLEQAAQLDTFSAAQRAAFADLQTATTDRVAELTASTAAARTEQGEQLAQFRTELSDSLHRFQGELATVGKELRQEQTGALQRMQQEQAEKLTALTATVSGEQREARQELQAALDKLSAANEVKLEQMRATVQEKLDATLGERLDASFKQVSGQLESVHKGLGEMQVLAQGVGSLQRTLTNVKTRGVWAELQLDALLADLLTPEQYEKQYRVNPESVEMADFAVRLPGGEDGRPVWLAIDSKFPMDVYERLQASWEEGDTAGTKAATKAFLDRVRAEATSIAGKYVNPPHTTDFAVMYLPTEGLFAEVVRQHGLVHELRTKHRIVVAGPTTLTALLGSLSMGFRTLAIQRRSSEVWQVLGHVKTEFENSAGVWEKLVKHLDTARNTAEQAGVRHRAIGRRLRNVESLPLEAPHDQALAGAVEAIAAEVDDVFAGGEEWLAPVPPAAAGSSRSSSTRIREWARAAGYSVAGSGRLPHEVVAAYEEAHGQG</sequence>
<dbReference type="SUPFAM" id="SSF58113">
    <property type="entry name" value="Apolipoprotein A-I"/>
    <property type="match status" value="1"/>
</dbReference>
<evidence type="ECO:0000256" key="2">
    <source>
        <dbReference type="ARBA" id="ARBA00009840"/>
    </source>
</evidence>
<name>A0ABP9H5Z0_9ACTN</name>
<keyword evidence="5" id="KW-0233">DNA recombination</keyword>
<evidence type="ECO:0000256" key="5">
    <source>
        <dbReference type="ARBA" id="ARBA00023172"/>
    </source>
</evidence>
<gene>
    <name evidence="7" type="ORF">GCM10023225_01660</name>
</gene>
<keyword evidence="4" id="KW-0238">DNA-binding</keyword>
<feature type="domain" description="Lsr2 DNA-binding" evidence="6">
    <location>
        <begin position="622"/>
        <end position="657"/>
    </location>
</feature>
<dbReference type="EMBL" id="BAABIL010000010">
    <property type="protein sequence ID" value="GAA4961730.1"/>
    <property type="molecule type" value="Genomic_DNA"/>
</dbReference>
<keyword evidence="3" id="KW-0175">Coiled coil</keyword>
<evidence type="ECO:0000256" key="3">
    <source>
        <dbReference type="ARBA" id="ARBA00023054"/>
    </source>
</evidence>
<dbReference type="Proteomes" id="UP001501195">
    <property type="component" value="Unassembled WGS sequence"/>
</dbReference>
<keyword evidence="8" id="KW-1185">Reference proteome</keyword>
<dbReference type="InterPro" id="IPR036625">
    <property type="entry name" value="E3-bd_dom_sf"/>
</dbReference>
<evidence type="ECO:0000256" key="4">
    <source>
        <dbReference type="ARBA" id="ARBA00023125"/>
    </source>
</evidence>
<evidence type="ECO:0000256" key="1">
    <source>
        <dbReference type="ARBA" id="ARBA00003416"/>
    </source>
</evidence>
<proteinExistence type="inferred from homology"/>
<dbReference type="InterPro" id="IPR003798">
    <property type="entry name" value="DNA_recombination_RmuC"/>
</dbReference>
<dbReference type="Gene3D" id="4.10.320.10">
    <property type="entry name" value="E3-binding domain"/>
    <property type="match status" value="1"/>
</dbReference>
<dbReference type="Pfam" id="PF02646">
    <property type="entry name" value="RmuC"/>
    <property type="match status" value="1"/>
</dbReference>
<evidence type="ECO:0000259" key="6">
    <source>
        <dbReference type="Pfam" id="PF23359"/>
    </source>
</evidence>
<comment type="function">
    <text evidence="1">Involved in DNA recombination.</text>
</comment>
<reference evidence="8" key="1">
    <citation type="journal article" date="2019" name="Int. J. Syst. Evol. Microbiol.">
        <title>The Global Catalogue of Microorganisms (GCM) 10K type strain sequencing project: providing services to taxonomists for standard genome sequencing and annotation.</title>
        <authorList>
            <consortium name="The Broad Institute Genomics Platform"/>
            <consortium name="The Broad Institute Genome Sequencing Center for Infectious Disease"/>
            <person name="Wu L."/>
            <person name="Ma J."/>
        </authorList>
    </citation>
    <scope>NUCLEOTIDE SEQUENCE [LARGE SCALE GENOMIC DNA]</scope>
    <source>
        <strain evidence="8">JCM 18126</strain>
    </source>
</reference>
<protein>
    <recommendedName>
        <fullName evidence="6">Lsr2 DNA-binding domain-containing protein</fullName>
    </recommendedName>
</protein>
<organism evidence="7 8">
    <name type="scientific">Kineococcus glutinatus</name>
    <dbReference type="NCBI Taxonomy" id="1070872"/>
    <lineage>
        <taxon>Bacteria</taxon>
        <taxon>Bacillati</taxon>
        <taxon>Actinomycetota</taxon>
        <taxon>Actinomycetes</taxon>
        <taxon>Kineosporiales</taxon>
        <taxon>Kineosporiaceae</taxon>
        <taxon>Kineococcus</taxon>
    </lineage>
</organism>
<dbReference type="RefSeq" id="WP_345710398.1">
    <property type="nucleotide sequence ID" value="NZ_BAABIL010000010.1"/>
</dbReference>
<dbReference type="Pfam" id="PF23359">
    <property type="entry name" value="Lsr2_DNA-bd"/>
    <property type="match status" value="1"/>
</dbReference>
<accession>A0ABP9H5Z0</accession>
<comment type="caution">
    <text evidence="7">The sequence shown here is derived from an EMBL/GenBank/DDBJ whole genome shotgun (WGS) entry which is preliminary data.</text>
</comment>
<dbReference type="PANTHER" id="PTHR30563:SF0">
    <property type="entry name" value="DNA RECOMBINATION PROTEIN RMUC"/>
    <property type="match status" value="1"/>
</dbReference>
<evidence type="ECO:0000313" key="7">
    <source>
        <dbReference type="EMBL" id="GAA4961730.1"/>
    </source>
</evidence>
<comment type="similarity">
    <text evidence="2">Belongs to the RmuC family.</text>
</comment>
<dbReference type="InterPro" id="IPR055370">
    <property type="entry name" value="Lsr2_DNA-bd"/>
</dbReference>
<evidence type="ECO:0000313" key="8">
    <source>
        <dbReference type="Proteomes" id="UP001501195"/>
    </source>
</evidence>